<dbReference type="InterPro" id="IPR047324">
    <property type="entry name" value="LbH_gamma_CA-like"/>
</dbReference>
<reference evidence="1 2" key="1">
    <citation type="journal article" date="2014" name="Genome Announc.">
        <title>Draft Genome Sequence of Lutibaculum baratangense Strain AMV1T, Isolated from a Mud Volcano in Andamans, India.</title>
        <authorList>
            <person name="Singh A."/>
            <person name="Sreenivas A."/>
            <person name="Sathyanarayana Reddy G."/>
            <person name="Pinnaka A.K."/>
            <person name="Shivaji S."/>
        </authorList>
    </citation>
    <scope>NUCLEOTIDE SEQUENCE [LARGE SCALE GENOMIC DNA]</scope>
    <source>
        <strain evidence="1 2">AMV1</strain>
    </source>
</reference>
<dbReference type="Pfam" id="PF00132">
    <property type="entry name" value="Hexapep"/>
    <property type="match status" value="1"/>
</dbReference>
<evidence type="ECO:0000313" key="1">
    <source>
        <dbReference type="EMBL" id="ESR25152.1"/>
    </source>
</evidence>
<gene>
    <name evidence="1" type="ORF">N177_2026</name>
</gene>
<dbReference type="Proteomes" id="UP000017819">
    <property type="component" value="Unassembled WGS sequence"/>
</dbReference>
<evidence type="ECO:0000313" key="2">
    <source>
        <dbReference type="Proteomes" id="UP000017819"/>
    </source>
</evidence>
<dbReference type="OrthoDB" id="9803036at2"/>
<dbReference type="Gene3D" id="2.160.10.10">
    <property type="entry name" value="Hexapeptide repeat proteins"/>
    <property type="match status" value="1"/>
</dbReference>
<dbReference type="RefSeq" id="WP_023432166.1">
    <property type="nucleotide sequence ID" value="NZ_AWXZ01000026.1"/>
</dbReference>
<comment type="caution">
    <text evidence="1">The sequence shown here is derived from an EMBL/GenBank/DDBJ whole genome shotgun (WGS) entry which is preliminary data.</text>
</comment>
<dbReference type="eggNOG" id="COG0663">
    <property type="taxonomic scope" value="Bacteria"/>
</dbReference>
<dbReference type="InterPro" id="IPR050484">
    <property type="entry name" value="Transf_Hexapept/Carb_Anhydrase"/>
</dbReference>
<dbReference type="PATRIC" id="fig|631454.5.peg.2005"/>
<dbReference type="PANTHER" id="PTHR13061">
    <property type="entry name" value="DYNACTIN SUBUNIT P25"/>
    <property type="match status" value="1"/>
</dbReference>
<proteinExistence type="predicted"/>
<accession>V4QZG6</accession>
<name>V4QZG6_9HYPH</name>
<dbReference type="PANTHER" id="PTHR13061:SF29">
    <property type="entry name" value="GAMMA CARBONIC ANHYDRASE-LIKE 1, MITOCHONDRIAL-RELATED"/>
    <property type="match status" value="1"/>
</dbReference>
<dbReference type="SUPFAM" id="SSF51161">
    <property type="entry name" value="Trimeric LpxA-like enzymes"/>
    <property type="match status" value="1"/>
</dbReference>
<protein>
    <submittedName>
        <fullName evidence="1">Carbonic anhydrase, family 3</fullName>
    </submittedName>
</protein>
<keyword evidence="2" id="KW-1185">Reference proteome</keyword>
<dbReference type="CDD" id="cd04645">
    <property type="entry name" value="LbH_gamma_CA_like"/>
    <property type="match status" value="1"/>
</dbReference>
<dbReference type="AlphaFoldDB" id="V4QZG6"/>
<dbReference type="EMBL" id="AWXZ01000026">
    <property type="protein sequence ID" value="ESR25152.1"/>
    <property type="molecule type" value="Genomic_DNA"/>
</dbReference>
<dbReference type="InterPro" id="IPR011004">
    <property type="entry name" value="Trimer_LpxA-like_sf"/>
</dbReference>
<sequence length="185" mass="18887">MPLYRLGDAEPSLPPAGRFFIAPTAVLIGRVSLQDQASVWFGAVVRGDNEPIEIGERSNVQDGCVLHTDMGFPLSIGADCTVGHMAMLHGCTIGEGALVGIGATILNGAVVGPGSLVGAGSLVPEGKVIPPNCLVMGTPGRVVRELSAEHVARLKATALHYVDRQAVYAAGFGPVTGASPPPAEA</sequence>
<organism evidence="1 2">
    <name type="scientific">Lutibaculum baratangense AMV1</name>
    <dbReference type="NCBI Taxonomy" id="631454"/>
    <lineage>
        <taxon>Bacteria</taxon>
        <taxon>Pseudomonadati</taxon>
        <taxon>Pseudomonadota</taxon>
        <taxon>Alphaproteobacteria</taxon>
        <taxon>Hyphomicrobiales</taxon>
        <taxon>Tepidamorphaceae</taxon>
        <taxon>Lutibaculum</taxon>
    </lineage>
</organism>
<dbReference type="STRING" id="631454.N177_2026"/>
<dbReference type="InterPro" id="IPR001451">
    <property type="entry name" value="Hexapep"/>
</dbReference>